<evidence type="ECO:0000256" key="1">
    <source>
        <dbReference type="SAM" id="MobiDB-lite"/>
    </source>
</evidence>
<feature type="region of interest" description="Disordered" evidence="1">
    <location>
        <begin position="1"/>
        <end position="84"/>
    </location>
</feature>
<feature type="region of interest" description="Disordered" evidence="1">
    <location>
        <begin position="770"/>
        <end position="789"/>
    </location>
</feature>
<protein>
    <submittedName>
        <fullName evidence="4">Peptidase M23</fullName>
    </submittedName>
</protein>
<gene>
    <name evidence="4" type="ORF">GCM10007874_46520</name>
</gene>
<dbReference type="EMBL" id="BSPC01000052">
    <property type="protein sequence ID" value="GLS21635.1"/>
    <property type="molecule type" value="Genomic_DNA"/>
</dbReference>
<dbReference type="InterPro" id="IPR011055">
    <property type="entry name" value="Dup_hybrid_motif"/>
</dbReference>
<proteinExistence type="predicted"/>
<dbReference type="Gene3D" id="1.10.530.10">
    <property type="match status" value="1"/>
</dbReference>
<keyword evidence="2" id="KW-0812">Transmembrane</keyword>
<keyword evidence="2" id="KW-0472">Membrane</keyword>
<dbReference type="PANTHER" id="PTHR21666">
    <property type="entry name" value="PEPTIDASE-RELATED"/>
    <property type="match status" value="1"/>
</dbReference>
<feature type="compositionally biased region" description="Polar residues" evidence="1">
    <location>
        <begin position="774"/>
        <end position="789"/>
    </location>
</feature>
<accession>A0ABQ6CNC4</accession>
<dbReference type="RefSeq" id="WP_284314641.1">
    <property type="nucleotide sequence ID" value="NZ_BSPC01000052.1"/>
</dbReference>
<dbReference type="PANTHER" id="PTHR21666:SF270">
    <property type="entry name" value="MUREIN HYDROLASE ACTIVATOR ENVC"/>
    <property type="match status" value="1"/>
</dbReference>
<keyword evidence="5" id="KW-1185">Reference proteome</keyword>
<name>A0ABQ6CNC4_9HYPH</name>
<dbReference type="Gene3D" id="2.70.70.10">
    <property type="entry name" value="Glucose Permease (Domain IIA)"/>
    <property type="match status" value="1"/>
</dbReference>
<organism evidence="4 5">
    <name type="scientific">Labrys miyagiensis</name>
    <dbReference type="NCBI Taxonomy" id="346912"/>
    <lineage>
        <taxon>Bacteria</taxon>
        <taxon>Pseudomonadati</taxon>
        <taxon>Pseudomonadota</taxon>
        <taxon>Alphaproteobacteria</taxon>
        <taxon>Hyphomicrobiales</taxon>
        <taxon>Xanthobacteraceae</taxon>
        <taxon>Labrys</taxon>
    </lineage>
</organism>
<feature type="compositionally biased region" description="Low complexity" evidence="1">
    <location>
        <begin position="53"/>
        <end position="65"/>
    </location>
</feature>
<feature type="region of interest" description="Disordered" evidence="1">
    <location>
        <begin position="230"/>
        <end position="262"/>
    </location>
</feature>
<evidence type="ECO:0000256" key="2">
    <source>
        <dbReference type="SAM" id="Phobius"/>
    </source>
</evidence>
<keyword evidence="2" id="KW-1133">Transmembrane helix</keyword>
<reference evidence="5" key="1">
    <citation type="journal article" date="2019" name="Int. J. Syst. Evol. Microbiol.">
        <title>The Global Catalogue of Microorganisms (GCM) 10K type strain sequencing project: providing services to taxonomists for standard genome sequencing and annotation.</title>
        <authorList>
            <consortium name="The Broad Institute Genomics Platform"/>
            <consortium name="The Broad Institute Genome Sequencing Center for Infectious Disease"/>
            <person name="Wu L."/>
            <person name="Ma J."/>
        </authorList>
    </citation>
    <scope>NUCLEOTIDE SEQUENCE [LARGE SCALE GENOMIC DNA]</scope>
    <source>
        <strain evidence="5">NBRC 101365</strain>
    </source>
</reference>
<dbReference type="Pfam" id="PF01551">
    <property type="entry name" value="Peptidase_M23"/>
    <property type="match status" value="1"/>
</dbReference>
<comment type="caution">
    <text evidence="4">The sequence shown here is derived from an EMBL/GenBank/DDBJ whole genome shotgun (WGS) entry which is preliminary data.</text>
</comment>
<feature type="transmembrane region" description="Helical" evidence="2">
    <location>
        <begin position="90"/>
        <end position="113"/>
    </location>
</feature>
<dbReference type="Proteomes" id="UP001156882">
    <property type="component" value="Unassembled WGS sequence"/>
</dbReference>
<dbReference type="InterPro" id="IPR016047">
    <property type="entry name" value="M23ase_b-sheet_dom"/>
</dbReference>
<evidence type="ECO:0000313" key="4">
    <source>
        <dbReference type="EMBL" id="GLS21635.1"/>
    </source>
</evidence>
<dbReference type="InterPro" id="IPR050570">
    <property type="entry name" value="Cell_wall_metabolism_enzyme"/>
</dbReference>
<evidence type="ECO:0000259" key="3">
    <source>
        <dbReference type="Pfam" id="PF01551"/>
    </source>
</evidence>
<dbReference type="SUPFAM" id="SSF51261">
    <property type="entry name" value="Duplicated hybrid motif"/>
    <property type="match status" value="1"/>
</dbReference>
<dbReference type="CDD" id="cd12797">
    <property type="entry name" value="M23_peptidase"/>
    <property type="match status" value="1"/>
</dbReference>
<feature type="domain" description="M23ase beta-sheet core" evidence="3">
    <location>
        <begin position="509"/>
        <end position="605"/>
    </location>
</feature>
<evidence type="ECO:0000313" key="5">
    <source>
        <dbReference type="Proteomes" id="UP001156882"/>
    </source>
</evidence>
<sequence length="813" mass="84554">MDEKTVIVGQTNPKPADGENQAAQPKADPSPEDSNATIIVPVRPAAGRDLGKAARSAGKAAAPAKGKAKPDEKPVQKPATPAQRRASVPVYGAMLVALLFLGFGSALTSIYIFSPGRNQQQAAVSDSDLQANLVAVPSEGSEDEDAKLIRDATKPRIFDLSGDPVIIPQLASAPRVLLKLASDTQRKAAGDLGIKGDVFRLSDVLDAPTPKAQLALLGSQDDIAVAQDALQRASSDDTGNGGGTDGAVGSSTVDASGPGPGDRVANFAQTAKASINLSDALKGLGLDAQQAITAGAAFGSFYSGQTLQSGDRYAVRAVPMDSDPNHLQPVQVSVYSKNDLVGSIALSEAGTYTESDDPWSQRDPFAAPLMPLKVNPEDQPRLLDAIYLAALRNRLPTPVIGETIMLLSRAQDLEQNVQEGDTITIIYSPAPRDTKQGLGRIVFVKINRKQAESLDCYVMQSQPGAQYQCVSSGGQASVPDNSMVTPVSGVIVAKFGSQDSNGAAAGDNTNYGMDWTAPIGSPVVAAFDGQVTAIGNESEFGTVVRLSHDGGKTSMYGYLSRVETGLAVGSAVKAGQVIGYVGTPATSREPRLHFEVRQNGQAVDPVTEAQPSTGTNNAVDQFVGQIIHIESANRCNASNPLSTAVGLGQFIESTWMTTIKLHRPDLLVGHTRQEVLAMRTNCDLSRAMTAAFTRDNAAVVRQAGHTVTPGNLYLAHFLGVGGAVKVLGSQPSLLISDVFGAAHVRANPFEAGKTIGYLISWAAKKMGAAPSGGSAPSQDSGTGTATANNEPLAKFASDPVFAALKTGVTALLQ</sequence>